<proteinExistence type="predicted"/>
<gene>
    <name evidence="3" type="ORF">ES332_D06G147000v1</name>
</gene>
<feature type="region of interest" description="Disordered" evidence="1">
    <location>
        <begin position="1"/>
        <end position="44"/>
    </location>
</feature>
<accession>A0A5D2KIQ9</accession>
<sequence>MTKTKIQNKKKTLTNTSSLRRLKETKVPLPFNSHPSGGGMRQHKKKPRLFVFVASVAGVRPYVDMAWLRRKSSKLLKARVR</sequence>
<evidence type="ECO:0000256" key="2">
    <source>
        <dbReference type="SAM" id="Phobius"/>
    </source>
</evidence>
<keyword evidence="2" id="KW-0812">Transmembrane</keyword>
<dbReference type="EMBL" id="CM017628">
    <property type="protein sequence ID" value="TYH66802.1"/>
    <property type="molecule type" value="Genomic_DNA"/>
</dbReference>
<dbReference type="AlphaFoldDB" id="A0A5D2KIQ9"/>
<reference evidence="3 4" key="1">
    <citation type="submission" date="2019-07" db="EMBL/GenBank/DDBJ databases">
        <title>WGS assembly of Gossypium tomentosum.</title>
        <authorList>
            <person name="Chen Z.J."/>
            <person name="Sreedasyam A."/>
            <person name="Ando A."/>
            <person name="Song Q."/>
            <person name="De L."/>
            <person name="Hulse-Kemp A."/>
            <person name="Ding M."/>
            <person name="Ye W."/>
            <person name="Kirkbride R."/>
            <person name="Jenkins J."/>
            <person name="Plott C."/>
            <person name="Lovell J."/>
            <person name="Lin Y.-M."/>
            <person name="Vaughn R."/>
            <person name="Liu B."/>
            <person name="Li W."/>
            <person name="Simpson S."/>
            <person name="Scheffler B."/>
            <person name="Saski C."/>
            <person name="Grover C."/>
            <person name="Hu G."/>
            <person name="Conover J."/>
            <person name="Carlson J."/>
            <person name="Shu S."/>
            <person name="Boston L."/>
            <person name="Williams M."/>
            <person name="Peterson D."/>
            <person name="Mcgee K."/>
            <person name="Jones D."/>
            <person name="Wendel J."/>
            <person name="Stelly D."/>
            <person name="Grimwood J."/>
            <person name="Schmutz J."/>
        </authorList>
    </citation>
    <scope>NUCLEOTIDE SEQUENCE [LARGE SCALE GENOMIC DNA]</scope>
    <source>
        <strain evidence="3">7179.01</strain>
    </source>
</reference>
<organism evidence="3 4">
    <name type="scientific">Gossypium tomentosum</name>
    <name type="common">Hawaiian cotton</name>
    <name type="synonym">Gossypium sandvicense</name>
    <dbReference type="NCBI Taxonomy" id="34277"/>
    <lineage>
        <taxon>Eukaryota</taxon>
        <taxon>Viridiplantae</taxon>
        <taxon>Streptophyta</taxon>
        <taxon>Embryophyta</taxon>
        <taxon>Tracheophyta</taxon>
        <taxon>Spermatophyta</taxon>
        <taxon>Magnoliopsida</taxon>
        <taxon>eudicotyledons</taxon>
        <taxon>Gunneridae</taxon>
        <taxon>Pentapetalae</taxon>
        <taxon>rosids</taxon>
        <taxon>malvids</taxon>
        <taxon>Malvales</taxon>
        <taxon>Malvaceae</taxon>
        <taxon>Malvoideae</taxon>
        <taxon>Gossypium</taxon>
    </lineage>
</organism>
<feature type="transmembrane region" description="Helical" evidence="2">
    <location>
        <begin position="49"/>
        <end position="68"/>
    </location>
</feature>
<protein>
    <submittedName>
        <fullName evidence="3">Uncharacterized protein</fullName>
    </submittedName>
</protein>
<evidence type="ECO:0000313" key="4">
    <source>
        <dbReference type="Proteomes" id="UP000322667"/>
    </source>
</evidence>
<name>A0A5D2KIQ9_GOSTO</name>
<keyword evidence="4" id="KW-1185">Reference proteome</keyword>
<feature type="compositionally biased region" description="Basic residues" evidence="1">
    <location>
        <begin position="1"/>
        <end position="12"/>
    </location>
</feature>
<keyword evidence="2" id="KW-1133">Transmembrane helix</keyword>
<dbReference type="Proteomes" id="UP000322667">
    <property type="component" value="Chromosome D06"/>
</dbReference>
<keyword evidence="2" id="KW-0472">Membrane</keyword>
<evidence type="ECO:0000256" key="1">
    <source>
        <dbReference type="SAM" id="MobiDB-lite"/>
    </source>
</evidence>
<evidence type="ECO:0000313" key="3">
    <source>
        <dbReference type="EMBL" id="TYH66802.1"/>
    </source>
</evidence>